<dbReference type="Pfam" id="PF00106">
    <property type="entry name" value="adh_short"/>
    <property type="match status" value="1"/>
</dbReference>
<reference evidence="1 2" key="1">
    <citation type="submission" date="2017-05" db="EMBL/GenBank/DDBJ databases">
        <authorList>
            <person name="Varghese N."/>
            <person name="Submissions S."/>
        </authorList>
    </citation>
    <scope>NUCLEOTIDE SEQUENCE [LARGE SCALE GENOMIC DNA]</scope>
    <source>
        <strain evidence="1 2">DSM 19036</strain>
    </source>
</reference>
<protein>
    <submittedName>
        <fullName evidence="1">Short chain dehydrogenase</fullName>
    </submittedName>
</protein>
<evidence type="ECO:0000313" key="1">
    <source>
        <dbReference type="EMBL" id="SMO99037.1"/>
    </source>
</evidence>
<evidence type="ECO:0000313" key="2">
    <source>
        <dbReference type="Proteomes" id="UP000320300"/>
    </source>
</evidence>
<accession>A0A521FS21</accession>
<organism evidence="1 2">
    <name type="scientific">Pedobacter westerhofensis</name>
    <dbReference type="NCBI Taxonomy" id="425512"/>
    <lineage>
        <taxon>Bacteria</taxon>
        <taxon>Pseudomonadati</taxon>
        <taxon>Bacteroidota</taxon>
        <taxon>Sphingobacteriia</taxon>
        <taxon>Sphingobacteriales</taxon>
        <taxon>Sphingobacteriaceae</taxon>
        <taxon>Pedobacter</taxon>
    </lineage>
</organism>
<gene>
    <name evidence="1" type="ORF">SAMN06265348_11945</name>
</gene>
<dbReference type="InterPro" id="IPR036291">
    <property type="entry name" value="NAD(P)-bd_dom_sf"/>
</dbReference>
<dbReference type="InterPro" id="IPR002347">
    <property type="entry name" value="SDR_fam"/>
</dbReference>
<sequence>MRSTFQKFGINVQFIAADLSKPEAAAGIFNEVKARGMEVQMLINNAGIGSGGQFSTLLLASELSLIQLNISSLVPMTLELQQ</sequence>
<dbReference type="SUPFAM" id="SSF51735">
    <property type="entry name" value="NAD(P)-binding Rossmann-fold domains"/>
    <property type="match status" value="1"/>
</dbReference>
<dbReference type="AlphaFoldDB" id="A0A521FS21"/>
<name>A0A521FS21_9SPHI</name>
<dbReference type="RefSeq" id="WP_142531201.1">
    <property type="nucleotide sequence ID" value="NZ_CBCSJO010000017.1"/>
</dbReference>
<dbReference type="OrthoDB" id="9775296at2"/>
<dbReference type="EMBL" id="FXTN01000019">
    <property type="protein sequence ID" value="SMO99037.1"/>
    <property type="molecule type" value="Genomic_DNA"/>
</dbReference>
<proteinExistence type="predicted"/>
<keyword evidence="2" id="KW-1185">Reference proteome</keyword>
<dbReference type="Proteomes" id="UP000320300">
    <property type="component" value="Unassembled WGS sequence"/>
</dbReference>
<dbReference type="Gene3D" id="3.40.50.720">
    <property type="entry name" value="NAD(P)-binding Rossmann-like Domain"/>
    <property type="match status" value="1"/>
</dbReference>